<dbReference type="GO" id="GO:0051787">
    <property type="term" value="F:misfolded protein binding"/>
    <property type="evidence" value="ECO:0007669"/>
    <property type="project" value="TreeGrafter"/>
</dbReference>
<dbReference type="PANTHER" id="PTHR44360:SF1">
    <property type="entry name" value="DNAJ HOMOLOG SUBFAMILY B MEMBER 9"/>
    <property type="match status" value="1"/>
</dbReference>
<dbReference type="GO" id="GO:0036503">
    <property type="term" value="P:ERAD pathway"/>
    <property type="evidence" value="ECO:0007669"/>
    <property type="project" value="TreeGrafter"/>
</dbReference>
<organism evidence="4 5">
    <name type="scientific">Penicillium citrinum</name>
    <dbReference type="NCBI Taxonomy" id="5077"/>
    <lineage>
        <taxon>Eukaryota</taxon>
        <taxon>Fungi</taxon>
        <taxon>Dikarya</taxon>
        <taxon>Ascomycota</taxon>
        <taxon>Pezizomycotina</taxon>
        <taxon>Eurotiomycetes</taxon>
        <taxon>Eurotiomycetidae</taxon>
        <taxon>Eurotiales</taxon>
        <taxon>Aspergillaceae</taxon>
        <taxon>Penicillium</taxon>
    </lineage>
</organism>
<dbReference type="AlphaFoldDB" id="A0A9W9NQR0"/>
<dbReference type="RefSeq" id="XP_056498233.1">
    <property type="nucleotide sequence ID" value="XM_056646682.1"/>
</dbReference>
<evidence type="ECO:0000313" key="5">
    <source>
        <dbReference type="Proteomes" id="UP001147733"/>
    </source>
</evidence>
<dbReference type="GO" id="GO:0005783">
    <property type="term" value="C:endoplasmic reticulum"/>
    <property type="evidence" value="ECO:0007669"/>
    <property type="project" value="TreeGrafter"/>
</dbReference>
<evidence type="ECO:0000259" key="3">
    <source>
        <dbReference type="PROSITE" id="PS50076"/>
    </source>
</evidence>
<keyword evidence="5" id="KW-1185">Reference proteome</keyword>
<name>A0A9W9NQR0_PENCI</name>
<accession>A0A9W9NQR0</accession>
<dbReference type="InterPro" id="IPR051948">
    <property type="entry name" value="Hsp70_co-chaperone_J-domain"/>
</dbReference>
<feature type="domain" description="J" evidence="3">
    <location>
        <begin position="9"/>
        <end position="72"/>
    </location>
</feature>
<dbReference type="CDD" id="cd06257">
    <property type="entry name" value="DnaJ"/>
    <property type="match status" value="1"/>
</dbReference>
<protein>
    <recommendedName>
        <fullName evidence="3">J domain-containing protein</fullName>
    </recommendedName>
</protein>
<dbReference type="SUPFAM" id="SSF46565">
    <property type="entry name" value="Chaperone J-domain"/>
    <property type="match status" value="1"/>
</dbReference>
<dbReference type="InterPro" id="IPR001623">
    <property type="entry name" value="DnaJ_domain"/>
</dbReference>
<dbReference type="PRINTS" id="PR00625">
    <property type="entry name" value="JDOMAIN"/>
</dbReference>
<reference evidence="4" key="1">
    <citation type="submission" date="2022-11" db="EMBL/GenBank/DDBJ databases">
        <authorList>
            <person name="Petersen C."/>
        </authorList>
    </citation>
    <scope>NUCLEOTIDE SEQUENCE</scope>
    <source>
        <strain evidence="4">IBT 23319</strain>
    </source>
</reference>
<dbReference type="Pfam" id="PF00226">
    <property type="entry name" value="DnaJ"/>
    <property type="match status" value="1"/>
</dbReference>
<dbReference type="OrthoDB" id="442087at2759"/>
<dbReference type="Proteomes" id="UP001147733">
    <property type="component" value="Unassembled WGS sequence"/>
</dbReference>
<proteinExistence type="predicted"/>
<reference evidence="4" key="2">
    <citation type="journal article" date="2023" name="IMA Fungus">
        <title>Comparative genomic study of the Penicillium genus elucidates a diverse pangenome and 15 lateral gene transfer events.</title>
        <authorList>
            <person name="Petersen C."/>
            <person name="Sorensen T."/>
            <person name="Nielsen M.R."/>
            <person name="Sondergaard T.E."/>
            <person name="Sorensen J.L."/>
            <person name="Fitzpatrick D.A."/>
            <person name="Frisvad J.C."/>
            <person name="Nielsen K.L."/>
        </authorList>
    </citation>
    <scope>NUCLEOTIDE SEQUENCE</scope>
    <source>
        <strain evidence="4">IBT 23319</strain>
    </source>
</reference>
<dbReference type="PANTHER" id="PTHR44360">
    <property type="entry name" value="DNAJ HOMOLOG SUBFAMILY B MEMBER 9"/>
    <property type="match status" value="1"/>
</dbReference>
<feature type="coiled-coil region" evidence="2">
    <location>
        <begin position="148"/>
        <end position="175"/>
    </location>
</feature>
<dbReference type="EMBL" id="JAPQKT010000007">
    <property type="protein sequence ID" value="KAJ5224261.1"/>
    <property type="molecule type" value="Genomic_DNA"/>
</dbReference>
<evidence type="ECO:0000313" key="4">
    <source>
        <dbReference type="EMBL" id="KAJ5224261.1"/>
    </source>
</evidence>
<keyword evidence="2" id="KW-0175">Coiled coil</keyword>
<comment type="caution">
    <text evidence="4">The sequence shown here is derived from an EMBL/GenBank/DDBJ whole genome shotgun (WGS) entry which is preliminary data.</text>
</comment>
<dbReference type="PROSITE" id="PS50076">
    <property type="entry name" value="DNAJ_2"/>
    <property type="match status" value="1"/>
</dbReference>
<evidence type="ECO:0000256" key="2">
    <source>
        <dbReference type="SAM" id="Coils"/>
    </source>
</evidence>
<dbReference type="GO" id="GO:0051087">
    <property type="term" value="F:protein-folding chaperone binding"/>
    <property type="evidence" value="ECO:0007669"/>
    <property type="project" value="TreeGrafter"/>
</dbReference>
<keyword evidence="1" id="KW-0143">Chaperone</keyword>
<gene>
    <name evidence="4" type="ORF">N7469_007764</name>
</gene>
<evidence type="ECO:0000256" key="1">
    <source>
        <dbReference type="ARBA" id="ARBA00023186"/>
    </source>
</evidence>
<dbReference type="SMART" id="SM00271">
    <property type="entry name" value="DnaJ"/>
    <property type="match status" value="1"/>
</dbReference>
<sequence>MSDEPSMVNYYDVLDVSQDATLQEINAAYKKLALKYHPDKSGDQFLETFHEIKEAAEVLRDPKLRLEHDESLESFHESRNRSRVYRPRKQKEEWEEWAEDNPSWRNMDLNGNLRNSQDCYMYSYGSSVHMDPYSEESMAESARRSEEADKWQAEYSTMQAEYEADQQQAEREKKEYYWPFIDELPEELSESEPDTTEQVQNETLRRDAQVDFLTSEPSEQISREPLEHEIWTEDFEAFLGTEQPTDLFPSTTYNDFERHGSYSSFGSPIYSFEPRFSSVSASPFETEPPFDGFESPLDDYEDYLGEVELGLRDPIIPYTPATSQQQPHESILQIVTADGPLKPFCEYFNAKLADPSVRYTLDDLSIEINGMLAGIFSDWVIALKNGPRPSPGIIAPDGDKTCTHLCECKKDFNVLECPACHFQRPMYAATCSGCGTQRCLCCK</sequence>
<dbReference type="GeneID" id="81385849"/>
<dbReference type="InterPro" id="IPR036869">
    <property type="entry name" value="J_dom_sf"/>
</dbReference>
<dbReference type="Gene3D" id="1.10.287.110">
    <property type="entry name" value="DnaJ domain"/>
    <property type="match status" value="1"/>
</dbReference>